<reference evidence="3" key="1">
    <citation type="journal article" date="2019" name="Int. J. Syst. Evol. Microbiol.">
        <title>The Global Catalogue of Microorganisms (GCM) 10K type strain sequencing project: providing services to taxonomists for standard genome sequencing and annotation.</title>
        <authorList>
            <consortium name="The Broad Institute Genomics Platform"/>
            <consortium name="The Broad Institute Genome Sequencing Center for Infectious Disease"/>
            <person name="Wu L."/>
            <person name="Ma J."/>
        </authorList>
    </citation>
    <scope>NUCLEOTIDE SEQUENCE [LARGE SCALE GENOMIC DNA]</scope>
    <source>
        <strain evidence="3">KCTC 42899</strain>
    </source>
</reference>
<dbReference type="Pfam" id="PF09836">
    <property type="entry name" value="DUF2063"/>
    <property type="match status" value="1"/>
</dbReference>
<evidence type="ECO:0000259" key="1">
    <source>
        <dbReference type="Pfam" id="PF09836"/>
    </source>
</evidence>
<dbReference type="InterPro" id="IPR018640">
    <property type="entry name" value="DUF2063"/>
</dbReference>
<accession>A0ABV7R1R5</accession>
<feature type="domain" description="Putative DNA-binding" evidence="1">
    <location>
        <begin position="17"/>
        <end position="94"/>
    </location>
</feature>
<sequence length="254" mass="26923">MHADLIAQFRSGLSSGAVPPGMTALDPAEVERRFAVYRNNVAHSLSRALASRYPVIERLVGEDFFRPLAAAFIAAHPPASPMLFQWGGEFPGFLAGFPPLRDLPYLADVAELEWLRGQAYHAADAQPADATALARAAEAPAQTLAQLHPSVRMLTSRFAAVTIWQANQPGVEPEPIDPDRPEGAAILRDRRDNVQVLPLAAGDLAFLAALGRGDTLLAAAEAAQALQPGHEAGSILITLANAGAFIAFPQEVAA</sequence>
<evidence type="ECO:0000313" key="3">
    <source>
        <dbReference type="Proteomes" id="UP001595721"/>
    </source>
</evidence>
<dbReference type="InterPro" id="IPR044922">
    <property type="entry name" value="DUF2063_N_sf"/>
</dbReference>
<dbReference type="RefSeq" id="WP_374423723.1">
    <property type="nucleotide sequence ID" value="NZ_JBHRXJ010000003.1"/>
</dbReference>
<keyword evidence="3" id="KW-1185">Reference proteome</keyword>
<name>A0ABV7R1R5_9RHOB</name>
<gene>
    <name evidence="2" type="ORF">ACFOMH_05500</name>
</gene>
<evidence type="ECO:0000313" key="2">
    <source>
        <dbReference type="EMBL" id="MFC3527622.1"/>
    </source>
</evidence>
<dbReference type="Gene3D" id="1.10.150.690">
    <property type="entry name" value="DUF2063"/>
    <property type="match status" value="1"/>
</dbReference>
<dbReference type="Proteomes" id="UP001595721">
    <property type="component" value="Unassembled WGS sequence"/>
</dbReference>
<proteinExistence type="predicted"/>
<organism evidence="2 3">
    <name type="scientific">Paracoccus mangrovi</name>
    <dbReference type="NCBI Taxonomy" id="1715645"/>
    <lineage>
        <taxon>Bacteria</taxon>
        <taxon>Pseudomonadati</taxon>
        <taxon>Pseudomonadota</taxon>
        <taxon>Alphaproteobacteria</taxon>
        <taxon>Rhodobacterales</taxon>
        <taxon>Paracoccaceae</taxon>
        <taxon>Paracoccus</taxon>
    </lineage>
</organism>
<comment type="caution">
    <text evidence="2">The sequence shown here is derived from an EMBL/GenBank/DDBJ whole genome shotgun (WGS) entry which is preliminary data.</text>
</comment>
<protein>
    <submittedName>
        <fullName evidence="2">DUF2063 domain-containing protein</fullName>
    </submittedName>
</protein>
<dbReference type="EMBL" id="JBHRXJ010000003">
    <property type="protein sequence ID" value="MFC3527622.1"/>
    <property type="molecule type" value="Genomic_DNA"/>
</dbReference>